<reference evidence="1 2" key="1">
    <citation type="submission" date="2019-10" db="EMBL/GenBank/DDBJ databases">
        <title>Assembly and Annotation for the nematode Trichostrongylus colubriformis.</title>
        <authorList>
            <person name="Martin J."/>
        </authorList>
    </citation>
    <scope>NUCLEOTIDE SEQUENCE [LARGE SCALE GENOMIC DNA]</scope>
    <source>
        <strain evidence="1">G859</strain>
        <tissue evidence="1">Whole worm</tissue>
    </source>
</reference>
<accession>A0AAN8FEL4</accession>
<dbReference type="EMBL" id="WIXE01010861">
    <property type="protein sequence ID" value="KAK5977257.1"/>
    <property type="molecule type" value="Genomic_DNA"/>
</dbReference>
<keyword evidence="2" id="KW-1185">Reference proteome</keyword>
<evidence type="ECO:0000313" key="1">
    <source>
        <dbReference type="EMBL" id="KAK5977257.1"/>
    </source>
</evidence>
<organism evidence="1 2">
    <name type="scientific">Trichostrongylus colubriformis</name>
    <name type="common">Black scour worm</name>
    <dbReference type="NCBI Taxonomy" id="6319"/>
    <lineage>
        <taxon>Eukaryota</taxon>
        <taxon>Metazoa</taxon>
        <taxon>Ecdysozoa</taxon>
        <taxon>Nematoda</taxon>
        <taxon>Chromadorea</taxon>
        <taxon>Rhabditida</taxon>
        <taxon>Rhabditina</taxon>
        <taxon>Rhabditomorpha</taxon>
        <taxon>Strongyloidea</taxon>
        <taxon>Trichostrongylidae</taxon>
        <taxon>Trichostrongylus</taxon>
    </lineage>
</organism>
<comment type="caution">
    <text evidence="1">The sequence shown here is derived from an EMBL/GenBank/DDBJ whole genome shotgun (WGS) entry which is preliminary data.</text>
</comment>
<gene>
    <name evidence="1" type="ORF">GCK32_009220</name>
</gene>
<proteinExistence type="predicted"/>
<protein>
    <submittedName>
        <fullName evidence="1">Uncharacterized protein</fullName>
    </submittedName>
</protein>
<name>A0AAN8FEL4_TRICO</name>
<dbReference type="AlphaFoldDB" id="A0AAN8FEL4"/>
<evidence type="ECO:0000313" key="2">
    <source>
        <dbReference type="Proteomes" id="UP001331761"/>
    </source>
</evidence>
<dbReference type="Proteomes" id="UP001331761">
    <property type="component" value="Unassembled WGS sequence"/>
</dbReference>
<sequence>MANVRESSSFSRYDPSKYPTLRAALRIGIGEAPEEGRPSTSRGNVYSATNYMTLIGLLTTVAPRPRRAPSLQPTVFRGIVEESQKGVRPVIRYEIPGRSTCYVFEHLRTNQGHEVFRCSGCRKLGTTTSIANLHKSSGTPECADKAPRQLWQEVCSYIDYHSSEDPLRRTDMLGFFRGKGYESRRHAFSRCRSFLEYLRINWYAGPFKDLWNKWDVEELRTSNVAESFNRLLGVLLRRKHPLMSKLILALQGCVSEARGTLLYHEAHRTERKRIRRRDILRRRRVTREMNRFKSVLERTRGFLTTVFITTYCRRMSRFVTEKVV</sequence>